<proteinExistence type="predicted"/>
<name>A0A645E4H7_9ZZZZ</name>
<gene>
    <name evidence="1" type="ORF">SDC9_142848</name>
</gene>
<protein>
    <submittedName>
        <fullName evidence="1">Uncharacterized protein</fullName>
    </submittedName>
</protein>
<organism evidence="1">
    <name type="scientific">bioreactor metagenome</name>
    <dbReference type="NCBI Taxonomy" id="1076179"/>
    <lineage>
        <taxon>unclassified sequences</taxon>
        <taxon>metagenomes</taxon>
        <taxon>ecological metagenomes</taxon>
    </lineage>
</organism>
<comment type="caution">
    <text evidence="1">The sequence shown here is derived from an EMBL/GenBank/DDBJ whole genome shotgun (WGS) entry which is preliminary data.</text>
</comment>
<accession>A0A645E4H7</accession>
<dbReference type="EMBL" id="VSSQ01042154">
    <property type="protein sequence ID" value="MPM95693.1"/>
    <property type="molecule type" value="Genomic_DNA"/>
</dbReference>
<sequence length="83" mass="8696">MPLIRASIASSLAVASISTTREDVPAIPNCTVKPGNVREGFNLTGSRGISANPSNATQINATIIVKDETVLLLLVINTSLIKH</sequence>
<reference evidence="1" key="1">
    <citation type="submission" date="2019-08" db="EMBL/GenBank/DDBJ databases">
        <authorList>
            <person name="Kucharzyk K."/>
            <person name="Murdoch R.W."/>
            <person name="Higgins S."/>
            <person name="Loffler F."/>
        </authorList>
    </citation>
    <scope>NUCLEOTIDE SEQUENCE</scope>
</reference>
<dbReference type="AlphaFoldDB" id="A0A645E4H7"/>
<evidence type="ECO:0000313" key="1">
    <source>
        <dbReference type="EMBL" id="MPM95693.1"/>
    </source>
</evidence>